<organism evidence="5">
    <name type="scientific">Salmonella enterica</name>
    <name type="common">Salmonella choleraesuis</name>
    <dbReference type="NCBI Taxonomy" id="28901"/>
    <lineage>
        <taxon>Bacteria</taxon>
        <taxon>Pseudomonadati</taxon>
        <taxon>Pseudomonadota</taxon>
        <taxon>Gammaproteobacteria</taxon>
        <taxon>Enterobacterales</taxon>
        <taxon>Enterobacteriaceae</taxon>
        <taxon>Salmonella</taxon>
    </lineage>
</organism>
<evidence type="ECO:0000256" key="1">
    <source>
        <dbReference type="ARBA" id="ARBA00010393"/>
    </source>
</evidence>
<dbReference type="AlphaFoldDB" id="A0A5U2TYG5"/>
<evidence type="ECO:0000256" key="3">
    <source>
        <dbReference type="ARBA" id="ARBA00022840"/>
    </source>
</evidence>
<dbReference type="InterPro" id="IPR051451">
    <property type="entry name" value="PhoH2-like"/>
</dbReference>
<dbReference type="NCBIfam" id="NF007827">
    <property type="entry name" value="PRK10536.1"/>
    <property type="match status" value="1"/>
</dbReference>
<evidence type="ECO:0000259" key="4">
    <source>
        <dbReference type="Pfam" id="PF02562"/>
    </source>
</evidence>
<dbReference type="Pfam" id="PF02562">
    <property type="entry name" value="PhoH"/>
    <property type="match status" value="1"/>
</dbReference>
<protein>
    <submittedName>
        <fullName evidence="5">Phosphate starvation-inducible protein PhoH</fullName>
    </submittedName>
</protein>
<accession>A0A5U2TYG5</accession>
<dbReference type="InterPro" id="IPR027417">
    <property type="entry name" value="P-loop_NTPase"/>
</dbReference>
<dbReference type="SUPFAM" id="SSF52540">
    <property type="entry name" value="P-loop containing nucleoside triphosphate hydrolases"/>
    <property type="match status" value="1"/>
</dbReference>
<keyword evidence="2" id="KW-0547">Nucleotide-binding</keyword>
<dbReference type="Gene3D" id="3.40.50.300">
    <property type="entry name" value="P-loop containing nucleotide triphosphate hydrolases"/>
    <property type="match status" value="1"/>
</dbReference>
<dbReference type="EMBL" id="AAGKZC010000016">
    <property type="protein sequence ID" value="EBP2041600.1"/>
    <property type="molecule type" value="Genomic_DNA"/>
</dbReference>
<evidence type="ECO:0000313" key="5">
    <source>
        <dbReference type="EMBL" id="EBP2041600.1"/>
    </source>
</evidence>
<dbReference type="PANTHER" id="PTHR30473:SF3">
    <property type="entry name" value="PROTEIN PHOH"/>
    <property type="match status" value="1"/>
</dbReference>
<gene>
    <name evidence="5" type="primary">phoH</name>
    <name evidence="5" type="ORF">PL50_15625</name>
</gene>
<sequence length="277" mass="30873">MTYLFVLAIVTTVTHLKGINMGNKRKQARRVARQAMKSKSRISGYEIDTIIVDELVSHPTHSPKPKRDNSPIEALNEAQAHYLISLDKKMLTFATGEAGCGKTYLATAVAAQRLLDKEVEKIIVTRPVLQADEDLGFLPGDMSEKFAPFFRPVYDVLQKRLGGSFLEYCLKPDVAKVEIAPFAYMRGRTFENAVVILDEAQNVTASQMKMFLTRMGENVTVIVNGDITQCDLPDSVKSGLEDALYRFKPSANVGIIEFEVEDCVRSKLCKVALEAYL</sequence>
<reference evidence="5" key="1">
    <citation type="submission" date="2018-07" db="EMBL/GenBank/DDBJ databases">
        <authorList>
            <consortium name="GenomeTrakr network: Whole genome sequencing for foodborne pathogen traceback"/>
        </authorList>
    </citation>
    <scope>NUCLEOTIDE SEQUENCE</scope>
    <source>
        <strain evidence="5">CFSAN008688</strain>
    </source>
</reference>
<proteinExistence type="inferred from homology"/>
<dbReference type="GO" id="GO:0005524">
    <property type="term" value="F:ATP binding"/>
    <property type="evidence" value="ECO:0007669"/>
    <property type="project" value="UniProtKB-KW"/>
</dbReference>
<dbReference type="PANTHER" id="PTHR30473">
    <property type="entry name" value="PROTEIN PHOH"/>
    <property type="match status" value="1"/>
</dbReference>
<feature type="domain" description="PhoH-like protein" evidence="4">
    <location>
        <begin position="72"/>
        <end position="276"/>
    </location>
</feature>
<dbReference type="InterPro" id="IPR003714">
    <property type="entry name" value="PhoH"/>
</dbReference>
<name>A0A5U2TYG5_SALER</name>
<keyword evidence="3" id="KW-0067">ATP-binding</keyword>
<dbReference type="GO" id="GO:0005829">
    <property type="term" value="C:cytosol"/>
    <property type="evidence" value="ECO:0007669"/>
    <property type="project" value="TreeGrafter"/>
</dbReference>
<comment type="similarity">
    <text evidence="1">Belongs to the PhoH family.</text>
</comment>
<comment type="caution">
    <text evidence="5">The sequence shown here is derived from an EMBL/GenBank/DDBJ whole genome shotgun (WGS) entry which is preliminary data.</text>
</comment>
<evidence type="ECO:0000256" key="2">
    <source>
        <dbReference type="ARBA" id="ARBA00022741"/>
    </source>
</evidence>